<evidence type="ECO:0000259" key="1">
    <source>
        <dbReference type="Pfam" id="PF14423"/>
    </source>
</evidence>
<name>A0AAN4QBL8_PSESF</name>
<evidence type="ECO:0000313" key="3">
    <source>
        <dbReference type="Proteomes" id="UP000248291"/>
    </source>
</evidence>
<accession>A0AAN4QBL8</accession>
<gene>
    <name evidence="2" type="ORF">KPSA3_06639</name>
</gene>
<sequence>MNLTLYSKREHCPSSQEVQMKKEYEALITKLLIEIEKSPKGELERSLRTRLWAMITEKKNTTEQKQILTKLHIACVQHGIGFWTKKFGDDQRIEHVLTVALQTAGGAFNEADAMAVRDDFYVSVVENESYEPNEYPAMFVGHAAANSIVTAVSDVQFDADDQRDQDLDPEAFEPDYLVASAFAGGLAFTSKLSDDGDPELRRAFWRWYLCVAVPLNA</sequence>
<dbReference type="Proteomes" id="UP000248291">
    <property type="component" value="Unassembled WGS sequence"/>
</dbReference>
<dbReference type="AlphaFoldDB" id="A0AAN4QBL8"/>
<evidence type="ECO:0000313" key="2">
    <source>
        <dbReference type="EMBL" id="GBH20605.1"/>
    </source>
</evidence>
<proteinExistence type="predicted"/>
<comment type="caution">
    <text evidence="2">The sequence shown here is derived from an EMBL/GenBank/DDBJ whole genome shotgun (WGS) entry which is preliminary data.</text>
</comment>
<dbReference type="InterPro" id="IPR025675">
    <property type="entry name" value="Imm5"/>
</dbReference>
<protein>
    <recommendedName>
        <fullName evidence="1">Immunity protein Imm5 domain-containing protein</fullName>
    </recommendedName>
</protein>
<organism evidence="2 3">
    <name type="scientific">Pseudomonas syringae pv. actinidiae</name>
    <dbReference type="NCBI Taxonomy" id="103796"/>
    <lineage>
        <taxon>Bacteria</taxon>
        <taxon>Pseudomonadati</taxon>
        <taxon>Pseudomonadota</taxon>
        <taxon>Gammaproteobacteria</taxon>
        <taxon>Pseudomonadales</taxon>
        <taxon>Pseudomonadaceae</taxon>
        <taxon>Pseudomonas</taxon>
        <taxon>Pseudomonas syringae</taxon>
    </lineage>
</organism>
<feature type="domain" description="Immunity protein Imm5" evidence="1">
    <location>
        <begin position="29"/>
        <end position="214"/>
    </location>
</feature>
<dbReference type="EMBL" id="BGKA01000262">
    <property type="protein sequence ID" value="GBH20605.1"/>
    <property type="molecule type" value="Genomic_DNA"/>
</dbReference>
<dbReference type="Pfam" id="PF14423">
    <property type="entry name" value="Imm5"/>
    <property type="match status" value="1"/>
</dbReference>
<reference evidence="2 3" key="1">
    <citation type="submission" date="2018-04" db="EMBL/GenBank/DDBJ databases">
        <title>Draft genome sequence of Pseudomonas syringae pv. actinidiae biovar 3 strains isolated from kiwifruit in Kagawa prefecture.</title>
        <authorList>
            <person name="Tabuchi M."/>
            <person name="Saito M."/>
            <person name="Fujiwara S."/>
            <person name="Sasa N."/>
            <person name="Akimitsu K."/>
            <person name="Gomi K."/>
            <person name="Konishi-Sugita S."/>
            <person name="Hamano K."/>
            <person name="Kataoka I."/>
        </authorList>
    </citation>
    <scope>NUCLEOTIDE SEQUENCE [LARGE SCALE GENOMIC DNA]</scope>
    <source>
        <strain evidence="2 3">MAFF212211</strain>
    </source>
</reference>